<dbReference type="Pfam" id="PF00126">
    <property type="entry name" value="HTH_1"/>
    <property type="match status" value="1"/>
</dbReference>
<dbReference type="SUPFAM" id="SSF46785">
    <property type="entry name" value="Winged helix' DNA-binding domain"/>
    <property type="match status" value="1"/>
</dbReference>
<keyword evidence="4" id="KW-0804">Transcription</keyword>
<dbReference type="PROSITE" id="PS50931">
    <property type="entry name" value="HTH_LYSR"/>
    <property type="match status" value="1"/>
</dbReference>
<dbReference type="PANTHER" id="PTHR30419:SF8">
    <property type="entry name" value="NITROGEN ASSIMILATION TRANSCRIPTIONAL ACTIVATOR-RELATED"/>
    <property type="match status" value="1"/>
</dbReference>
<dbReference type="HOGENOM" id="CLU_039613_6_2_9"/>
<organism evidence="6 7">
    <name type="scientific">Paucilactobacillus hokkaidonensis JCM 18461</name>
    <dbReference type="NCBI Taxonomy" id="1291742"/>
    <lineage>
        <taxon>Bacteria</taxon>
        <taxon>Bacillati</taxon>
        <taxon>Bacillota</taxon>
        <taxon>Bacilli</taxon>
        <taxon>Lactobacillales</taxon>
        <taxon>Lactobacillaceae</taxon>
        <taxon>Paucilactobacillus</taxon>
    </lineage>
</organism>
<evidence type="ECO:0000313" key="7">
    <source>
        <dbReference type="Proteomes" id="UP000031620"/>
    </source>
</evidence>
<dbReference type="STRING" id="1291742.LOOC260_112530"/>
<dbReference type="GO" id="GO:0003677">
    <property type="term" value="F:DNA binding"/>
    <property type="evidence" value="ECO:0007669"/>
    <property type="project" value="UniProtKB-KW"/>
</dbReference>
<dbReference type="Proteomes" id="UP000031620">
    <property type="component" value="Chromosome"/>
</dbReference>
<comment type="similarity">
    <text evidence="1">Belongs to the LysR transcriptional regulatory family.</text>
</comment>
<dbReference type="InterPro" id="IPR000847">
    <property type="entry name" value="LysR_HTH_N"/>
</dbReference>
<evidence type="ECO:0000313" key="6">
    <source>
        <dbReference type="EMBL" id="BAP85791.1"/>
    </source>
</evidence>
<dbReference type="Pfam" id="PF03466">
    <property type="entry name" value="LysR_substrate"/>
    <property type="match status" value="1"/>
</dbReference>
<dbReference type="InterPro" id="IPR005119">
    <property type="entry name" value="LysR_subst-bd"/>
</dbReference>
<dbReference type="EMBL" id="AP014680">
    <property type="protein sequence ID" value="BAP85791.1"/>
    <property type="molecule type" value="Genomic_DNA"/>
</dbReference>
<evidence type="ECO:0000256" key="2">
    <source>
        <dbReference type="ARBA" id="ARBA00023015"/>
    </source>
</evidence>
<dbReference type="KEGG" id="lho:LOOC260_112530"/>
<dbReference type="InterPro" id="IPR036390">
    <property type="entry name" value="WH_DNA-bd_sf"/>
</dbReference>
<dbReference type="Gene3D" id="3.40.190.290">
    <property type="match status" value="1"/>
</dbReference>
<protein>
    <submittedName>
        <fullName evidence="6">LysR family transcriptional regulator</fullName>
    </submittedName>
</protein>
<name>A0A0A1GZ96_9LACO</name>
<dbReference type="CDD" id="cd05466">
    <property type="entry name" value="PBP2_LTTR_substrate"/>
    <property type="match status" value="1"/>
</dbReference>
<dbReference type="SUPFAM" id="SSF53850">
    <property type="entry name" value="Periplasmic binding protein-like II"/>
    <property type="match status" value="1"/>
</dbReference>
<dbReference type="InterPro" id="IPR050950">
    <property type="entry name" value="HTH-type_LysR_regulators"/>
</dbReference>
<evidence type="ECO:0000256" key="3">
    <source>
        <dbReference type="ARBA" id="ARBA00023125"/>
    </source>
</evidence>
<dbReference type="GO" id="GO:0005829">
    <property type="term" value="C:cytosol"/>
    <property type="evidence" value="ECO:0007669"/>
    <property type="project" value="TreeGrafter"/>
</dbReference>
<dbReference type="RefSeq" id="WP_041093688.1">
    <property type="nucleotide sequence ID" value="NZ_AP014680.1"/>
</dbReference>
<dbReference type="PANTHER" id="PTHR30419">
    <property type="entry name" value="HTH-TYPE TRANSCRIPTIONAL REGULATOR YBHD"/>
    <property type="match status" value="1"/>
</dbReference>
<reference evidence="6 7" key="1">
    <citation type="submission" date="2014-11" db="EMBL/GenBank/DDBJ databases">
        <title>Complete genome sequence and analysis of Lactobacillus hokkaidonensis LOOC260T.</title>
        <authorList>
            <person name="Tanizawa Y."/>
            <person name="Tohno M."/>
            <person name="Kaminuma E."/>
            <person name="Nakamura Y."/>
            <person name="Arita M."/>
        </authorList>
    </citation>
    <scope>NUCLEOTIDE SEQUENCE [LARGE SCALE GENOMIC DNA]</scope>
    <source>
        <strain evidence="6 7">LOOC260</strain>
    </source>
</reference>
<keyword evidence="3" id="KW-0238">DNA-binding</keyword>
<dbReference type="AlphaFoldDB" id="A0A0A1GZ96"/>
<dbReference type="FunFam" id="1.10.10.10:FF:000001">
    <property type="entry name" value="LysR family transcriptional regulator"/>
    <property type="match status" value="1"/>
</dbReference>
<proteinExistence type="inferred from homology"/>
<feature type="domain" description="HTH lysR-type" evidence="5">
    <location>
        <begin position="1"/>
        <end position="58"/>
    </location>
</feature>
<evidence type="ECO:0000256" key="4">
    <source>
        <dbReference type="ARBA" id="ARBA00023163"/>
    </source>
</evidence>
<dbReference type="Gene3D" id="1.10.10.10">
    <property type="entry name" value="Winged helix-like DNA-binding domain superfamily/Winged helix DNA-binding domain"/>
    <property type="match status" value="1"/>
</dbReference>
<evidence type="ECO:0000256" key="1">
    <source>
        <dbReference type="ARBA" id="ARBA00009437"/>
    </source>
</evidence>
<evidence type="ECO:0000259" key="5">
    <source>
        <dbReference type="PROSITE" id="PS50931"/>
    </source>
</evidence>
<keyword evidence="2" id="KW-0805">Transcription regulation</keyword>
<sequence length="293" mass="33385">MEIRLLKYFVAIAEEGTVSKAAEVLHITQPTLSRQLRELETQLDTELFTRDKNRLRLTQAGLFLKSRATEILELSDRTEQEFQSQRRQLFSGHISIGCIEADNSDTMSLMLEEFIADYPEVTFNIYTGTSDEIVDRIDKGLLDLAILLEPINTDKYHKIILPRVERWGLLVSDESFLADSKTIKPDDLTGIPLIISGRSEVQSLLSNWANKPVEAMNVIGNFNLIFNVISLVERQVGSAIGIEGAPTYTSGTKFIPFEPTMKTNCVLAWRKERETSPVVREFIRYFREAFEKC</sequence>
<accession>A0A0A1GZ96</accession>
<dbReference type="InterPro" id="IPR036388">
    <property type="entry name" value="WH-like_DNA-bd_sf"/>
</dbReference>
<gene>
    <name evidence="6" type="ORF">LOOC260_112530</name>
</gene>
<dbReference type="GO" id="GO:0003700">
    <property type="term" value="F:DNA-binding transcription factor activity"/>
    <property type="evidence" value="ECO:0007669"/>
    <property type="project" value="InterPro"/>
</dbReference>
<dbReference type="PRINTS" id="PR00039">
    <property type="entry name" value="HTHLYSR"/>
</dbReference>